<dbReference type="SUPFAM" id="SSF103612">
    <property type="entry name" value="SBT domain"/>
    <property type="match status" value="1"/>
</dbReference>
<feature type="domain" description="SBP-type" evidence="2">
    <location>
        <begin position="123"/>
        <end position="200"/>
    </location>
</feature>
<dbReference type="Gene3D" id="4.10.1100.10">
    <property type="entry name" value="Transcription factor, SBP-box domain"/>
    <property type="match status" value="1"/>
</dbReference>
<dbReference type="InterPro" id="IPR036893">
    <property type="entry name" value="SBP_sf"/>
</dbReference>
<dbReference type="RefSeq" id="XP_002500625.1">
    <property type="nucleotide sequence ID" value="XM_002500579.1"/>
</dbReference>
<dbReference type="Proteomes" id="UP000002009">
    <property type="component" value="Chromosome 3"/>
</dbReference>
<dbReference type="eggNOG" id="ENOG502T2ST">
    <property type="taxonomic scope" value="Eukaryota"/>
</dbReference>
<protein>
    <recommendedName>
        <fullName evidence="2">SBP-type domain-containing protein</fullName>
    </recommendedName>
</protein>
<dbReference type="GeneID" id="8242240"/>
<organism evidence="3 4">
    <name type="scientific">Micromonas commoda (strain RCC299 / NOUM17 / CCMP2709)</name>
    <name type="common">Picoplanktonic green alga</name>
    <dbReference type="NCBI Taxonomy" id="296587"/>
    <lineage>
        <taxon>Eukaryota</taxon>
        <taxon>Viridiplantae</taxon>
        <taxon>Chlorophyta</taxon>
        <taxon>Mamiellophyceae</taxon>
        <taxon>Mamiellales</taxon>
        <taxon>Mamiellaceae</taxon>
        <taxon>Micromonas</taxon>
    </lineage>
</organism>
<evidence type="ECO:0000259" key="2">
    <source>
        <dbReference type="PROSITE" id="PS51141"/>
    </source>
</evidence>
<dbReference type="OrthoDB" id="552969at2759"/>
<dbReference type="GO" id="GO:0003677">
    <property type="term" value="F:DNA binding"/>
    <property type="evidence" value="ECO:0007669"/>
    <property type="project" value="InterPro"/>
</dbReference>
<dbReference type="AlphaFoldDB" id="C1E2A6"/>
<evidence type="ECO:0000313" key="3">
    <source>
        <dbReference type="EMBL" id="ACO61883.1"/>
    </source>
</evidence>
<name>C1E2A6_MICCC</name>
<accession>C1E2A6</accession>
<evidence type="ECO:0000256" key="1">
    <source>
        <dbReference type="SAM" id="MobiDB-lite"/>
    </source>
</evidence>
<dbReference type="Pfam" id="PF03110">
    <property type="entry name" value="SBP"/>
    <property type="match status" value="1"/>
</dbReference>
<feature type="compositionally biased region" description="Low complexity" evidence="1">
    <location>
        <begin position="87"/>
        <end position="103"/>
    </location>
</feature>
<dbReference type="KEGG" id="mis:MICPUN_107954"/>
<reference evidence="3 4" key="1">
    <citation type="journal article" date="2009" name="Science">
        <title>Green evolution and dynamic adaptations revealed by genomes of the marine picoeukaryotes Micromonas.</title>
        <authorList>
            <person name="Worden A.Z."/>
            <person name="Lee J.H."/>
            <person name="Mock T."/>
            <person name="Rouze P."/>
            <person name="Simmons M.P."/>
            <person name="Aerts A.L."/>
            <person name="Allen A.E."/>
            <person name="Cuvelier M.L."/>
            <person name="Derelle E."/>
            <person name="Everett M.V."/>
            <person name="Foulon E."/>
            <person name="Grimwood J."/>
            <person name="Gundlach H."/>
            <person name="Henrissat B."/>
            <person name="Napoli C."/>
            <person name="McDonald S.M."/>
            <person name="Parker M.S."/>
            <person name="Rombauts S."/>
            <person name="Salamov A."/>
            <person name="Von Dassow P."/>
            <person name="Badger J.H."/>
            <person name="Coutinho P.M."/>
            <person name="Demir E."/>
            <person name="Dubchak I."/>
            <person name="Gentemann C."/>
            <person name="Eikrem W."/>
            <person name="Gready J.E."/>
            <person name="John U."/>
            <person name="Lanier W."/>
            <person name="Lindquist E.A."/>
            <person name="Lucas S."/>
            <person name="Mayer K.F."/>
            <person name="Moreau H."/>
            <person name="Not F."/>
            <person name="Otillar R."/>
            <person name="Panaud O."/>
            <person name="Pangilinan J."/>
            <person name="Paulsen I."/>
            <person name="Piegu B."/>
            <person name="Poliakov A."/>
            <person name="Robbens S."/>
            <person name="Schmutz J."/>
            <person name="Toulza E."/>
            <person name="Wyss T."/>
            <person name="Zelensky A."/>
            <person name="Zhou K."/>
            <person name="Armbrust E.V."/>
            <person name="Bhattacharya D."/>
            <person name="Goodenough U.W."/>
            <person name="Van de Peer Y."/>
            <person name="Grigoriev I.V."/>
        </authorList>
    </citation>
    <scope>NUCLEOTIDE SEQUENCE [LARGE SCALE GENOMIC DNA]</scope>
    <source>
        <strain evidence="4">RCC299 / NOUM17</strain>
    </source>
</reference>
<evidence type="ECO:0000313" key="4">
    <source>
        <dbReference type="Proteomes" id="UP000002009"/>
    </source>
</evidence>
<proteinExistence type="predicted"/>
<sequence>MRDENDIGAQEPEEQDENPPASPRSEPAANAFGPGGFQEDAPEEGEKRVPIGDASADAAGSPVEPAKEPEGNTVDQEQSAGAQPVVAANSADASDPSDAAAPDNTLRTAQHAILLRQQAIKYKGCCQVDDCLNPRKQPTANSRMPLTCAEHNGMLSLTYGGEASRECQACRAFHPVSAFDRDNKTCETRLLRKKLRYRAKTLQQRDEHRGQVGKQKARRHEAALQAVAAATAQPGVGVGLGQFSHLQGPAGFMLPFGGKFLGVAHKDGGADALAAARESIASVNPYGMFPGLTHMPFGQGAVEGSAAAAASAFAASFGTGLGGDDNKIAIPQPGGINLQSLAGFPTRSNPAELAESSPAAAQAYLAALVQGNTGLSALALQGAGLTGGIPGLAGLQNPDVLANLARQNNLQEQVAALRANHMLRIAQAAEMQASVAMANSRSTGGDILNRQNLYPHLASDPAQAGCSIM</sequence>
<feature type="region of interest" description="Disordered" evidence="1">
    <location>
        <begin position="1"/>
        <end position="103"/>
    </location>
</feature>
<dbReference type="PROSITE" id="PS51141">
    <property type="entry name" value="ZF_SBP"/>
    <property type="match status" value="1"/>
</dbReference>
<dbReference type="GO" id="GO:0005634">
    <property type="term" value="C:nucleus"/>
    <property type="evidence" value="ECO:0007669"/>
    <property type="project" value="InterPro"/>
</dbReference>
<keyword evidence="4" id="KW-1185">Reference proteome</keyword>
<dbReference type="InParanoid" id="C1E2A6"/>
<gene>
    <name evidence="3" type="ORF">MICPUN_107954</name>
</gene>
<dbReference type="InterPro" id="IPR004333">
    <property type="entry name" value="SBP_dom"/>
</dbReference>
<dbReference type="EMBL" id="CP001324">
    <property type="protein sequence ID" value="ACO61883.1"/>
    <property type="molecule type" value="Genomic_DNA"/>
</dbReference>